<organism evidence="2 3">
    <name type="scientific">Thelephora terrestris</name>
    <dbReference type="NCBI Taxonomy" id="56493"/>
    <lineage>
        <taxon>Eukaryota</taxon>
        <taxon>Fungi</taxon>
        <taxon>Dikarya</taxon>
        <taxon>Basidiomycota</taxon>
        <taxon>Agaricomycotina</taxon>
        <taxon>Agaricomycetes</taxon>
        <taxon>Thelephorales</taxon>
        <taxon>Thelephoraceae</taxon>
        <taxon>Thelephora</taxon>
    </lineage>
</organism>
<proteinExistence type="predicted"/>
<reference evidence="2" key="1">
    <citation type="journal article" date="2020" name="Nat. Commun.">
        <title>Large-scale genome sequencing of mycorrhizal fungi provides insights into the early evolution of symbiotic traits.</title>
        <authorList>
            <person name="Miyauchi S."/>
            <person name="Kiss E."/>
            <person name="Kuo A."/>
            <person name="Drula E."/>
            <person name="Kohler A."/>
            <person name="Sanchez-Garcia M."/>
            <person name="Morin E."/>
            <person name="Andreopoulos B."/>
            <person name="Barry K.W."/>
            <person name="Bonito G."/>
            <person name="Buee M."/>
            <person name="Carver A."/>
            <person name="Chen C."/>
            <person name="Cichocki N."/>
            <person name="Clum A."/>
            <person name="Culley D."/>
            <person name="Crous P.W."/>
            <person name="Fauchery L."/>
            <person name="Girlanda M."/>
            <person name="Hayes R.D."/>
            <person name="Keri Z."/>
            <person name="LaButti K."/>
            <person name="Lipzen A."/>
            <person name="Lombard V."/>
            <person name="Magnuson J."/>
            <person name="Maillard F."/>
            <person name="Murat C."/>
            <person name="Nolan M."/>
            <person name="Ohm R.A."/>
            <person name="Pangilinan J."/>
            <person name="Pereira M.F."/>
            <person name="Perotto S."/>
            <person name="Peter M."/>
            <person name="Pfister S."/>
            <person name="Riley R."/>
            <person name="Sitrit Y."/>
            <person name="Stielow J.B."/>
            <person name="Szollosi G."/>
            <person name="Zifcakova L."/>
            <person name="Stursova M."/>
            <person name="Spatafora J.W."/>
            <person name="Tedersoo L."/>
            <person name="Vaario L.M."/>
            <person name="Yamada A."/>
            <person name="Yan M."/>
            <person name="Wang P."/>
            <person name="Xu J."/>
            <person name="Bruns T."/>
            <person name="Baldrian P."/>
            <person name="Vilgalys R."/>
            <person name="Dunand C."/>
            <person name="Henrissat B."/>
            <person name="Grigoriev I.V."/>
            <person name="Hibbett D."/>
            <person name="Nagy L.G."/>
            <person name="Martin F.M."/>
        </authorList>
    </citation>
    <scope>NUCLEOTIDE SEQUENCE</scope>
    <source>
        <strain evidence="2">UH-Tt-Lm1</strain>
    </source>
</reference>
<sequence>MQRSRSFDSRPIPTTSISPDRLSNKYNHHLVFRSNRPWTRLRPKSHSAIIVTRLWLGFLLESYEGQVLTVGSLIFSANFGSEVAGMRLPAPTPAVGLFAPDGIPDDNPEAIIVGTPLDRTKNVPTALGNAYEDIAGVVTYQSLVSTMPHPPTP</sequence>
<dbReference type="AlphaFoldDB" id="A0A9P6H986"/>
<evidence type="ECO:0000313" key="3">
    <source>
        <dbReference type="Proteomes" id="UP000736335"/>
    </source>
</evidence>
<dbReference type="EMBL" id="WIUZ02000012">
    <property type="protein sequence ID" value="KAF9782154.1"/>
    <property type="molecule type" value="Genomic_DNA"/>
</dbReference>
<name>A0A9P6H986_9AGAM</name>
<gene>
    <name evidence="2" type="ORF">BJ322DRAFT_1074566</name>
</gene>
<keyword evidence="3" id="KW-1185">Reference proteome</keyword>
<protein>
    <submittedName>
        <fullName evidence="2">Uncharacterized protein</fullName>
    </submittedName>
</protein>
<evidence type="ECO:0000256" key="1">
    <source>
        <dbReference type="SAM" id="MobiDB-lite"/>
    </source>
</evidence>
<dbReference type="OrthoDB" id="47488at2759"/>
<feature type="region of interest" description="Disordered" evidence="1">
    <location>
        <begin position="1"/>
        <end position="21"/>
    </location>
</feature>
<reference evidence="2" key="2">
    <citation type="submission" date="2020-11" db="EMBL/GenBank/DDBJ databases">
        <authorList>
            <consortium name="DOE Joint Genome Institute"/>
            <person name="Kuo A."/>
            <person name="Miyauchi S."/>
            <person name="Kiss E."/>
            <person name="Drula E."/>
            <person name="Kohler A."/>
            <person name="Sanchez-Garcia M."/>
            <person name="Andreopoulos B."/>
            <person name="Barry K.W."/>
            <person name="Bonito G."/>
            <person name="Buee M."/>
            <person name="Carver A."/>
            <person name="Chen C."/>
            <person name="Cichocki N."/>
            <person name="Clum A."/>
            <person name="Culley D."/>
            <person name="Crous P.W."/>
            <person name="Fauchery L."/>
            <person name="Girlanda M."/>
            <person name="Hayes R."/>
            <person name="Keri Z."/>
            <person name="Labutti K."/>
            <person name="Lipzen A."/>
            <person name="Lombard V."/>
            <person name="Magnuson J."/>
            <person name="Maillard F."/>
            <person name="Morin E."/>
            <person name="Murat C."/>
            <person name="Nolan M."/>
            <person name="Ohm R."/>
            <person name="Pangilinan J."/>
            <person name="Pereira M."/>
            <person name="Perotto S."/>
            <person name="Peter M."/>
            <person name="Riley R."/>
            <person name="Sitrit Y."/>
            <person name="Stielow B."/>
            <person name="Szollosi G."/>
            <person name="Zifcakova L."/>
            <person name="Stursova M."/>
            <person name="Spatafora J.W."/>
            <person name="Tedersoo L."/>
            <person name="Vaario L.-M."/>
            <person name="Yamada A."/>
            <person name="Yan M."/>
            <person name="Wang P."/>
            <person name="Xu J."/>
            <person name="Bruns T."/>
            <person name="Baldrian P."/>
            <person name="Vilgalys R."/>
            <person name="Henrissat B."/>
            <person name="Grigoriev I.V."/>
            <person name="Hibbett D."/>
            <person name="Nagy L.G."/>
            <person name="Martin F.M."/>
        </authorList>
    </citation>
    <scope>NUCLEOTIDE SEQUENCE</scope>
    <source>
        <strain evidence="2">UH-Tt-Lm1</strain>
    </source>
</reference>
<accession>A0A9P6H986</accession>
<dbReference type="Proteomes" id="UP000736335">
    <property type="component" value="Unassembled WGS sequence"/>
</dbReference>
<comment type="caution">
    <text evidence="2">The sequence shown here is derived from an EMBL/GenBank/DDBJ whole genome shotgun (WGS) entry which is preliminary data.</text>
</comment>
<evidence type="ECO:0000313" key="2">
    <source>
        <dbReference type="EMBL" id="KAF9782154.1"/>
    </source>
</evidence>